<dbReference type="GO" id="GO:0050661">
    <property type="term" value="F:NADP binding"/>
    <property type="evidence" value="ECO:0007669"/>
    <property type="project" value="InterPro"/>
</dbReference>
<dbReference type="EMBL" id="VUAA01000019">
    <property type="protein sequence ID" value="KAA1253696.1"/>
    <property type="molecule type" value="Genomic_DNA"/>
</dbReference>
<dbReference type="PRINTS" id="PR00070">
    <property type="entry name" value="DHFR"/>
</dbReference>
<evidence type="ECO:0000256" key="2">
    <source>
        <dbReference type="ARBA" id="ARBA00009539"/>
    </source>
</evidence>
<dbReference type="GO" id="GO:0046452">
    <property type="term" value="P:dihydrofolate metabolic process"/>
    <property type="evidence" value="ECO:0007669"/>
    <property type="project" value="TreeGrafter"/>
</dbReference>
<comment type="function">
    <text evidence="7">Key enzyme in folate metabolism. Catalyzes an essential reaction for de novo glycine and purine synthesis, and for DNA precursor synthesis.</text>
</comment>
<proteinExistence type="inferred from homology"/>
<comment type="pathway">
    <text evidence="1">Cofactor biosynthesis; tetrahydrofolate biosynthesis; 5,6,7,8-tetrahydrofolate from 7,8-dihydrofolate: step 1/1.</text>
</comment>
<dbReference type="Proteomes" id="UP000323225">
    <property type="component" value="Unassembled WGS sequence"/>
</dbReference>
<dbReference type="PANTHER" id="PTHR48069:SF3">
    <property type="entry name" value="DIHYDROFOLATE REDUCTASE"/>
    <property type="match status" value="1"/>
</dbReference>
<evidence type="ECO:0000256" key="3">
    <source>
        <dbReference type="ARBA" id="ARBA00012856"/>
    </source>
</evidence>
<evidence type="ECO:0000256" key="1">
    <source>
        <dbReference type="ARBA" id="ARBA00004903"/>
    </source>
</evidence>
<evidence type="ECO:0000313" key="9">
    <source>
        <dbReference type="EMBL" id="KAA1253696.1"/>
    </source>
</evidence>
<dbReference type="PROSITE" id="PS51330">
    <property type="entry name" value="DHFR_2"/>
    <property type="match status" value="1"/>
</dbReference>
<comment type="caution">
    <text evidence="9">The sequence shown here is derived from an EMBL/GenBank/DDBJ whole genome shotgun (WGS) entry which is preliminary data.</text>
</comment>
<dbReference type="UniPathway" id="UPA00077">
    <property type="reaction ID" value="UER00158"/>
</dbReference>
<dbReference type="GO" id="GO:0004146">
    <property type="term" value="F:dihydrofolate reductase activity"/>
    <property type="evidence" value="ECO:0007669"/>
    <property type="project" value="UniProtKB-EC"/>
</dbReference>
<dbReference type="Pfam" id="PF00186">
    <property type="entry name" value="DHFR_1"/>
    <property type="match status" value="1"/>
</dbReference>
<evidence type="ECO:0000256" key="4">
    <source>
        <dbReference type="ARBA" id="ARBA00022563"/>
    </source>
</evidence>
<dbReference type="Gene3D" id="3.40.430.10">
    <property type="entry name" value="Dihydrofolate Reductase, subunit A"/>
    <property type="match status" value="1"/>
</dbReference>
<dbReference type="InterPro" id="IPR024072">
    <property type="entry name" value="DHFR-like_dom_sf"/>
</dbReference>
<accession>A0A5B1BZA8</accession>
<dbReference type="SUPFAM" id="SSF53597">
    <property type="entry name" value="Dihydrofolate reductase-like"/>
    <property type="match status" value="1"/>
</dbReference>
<evidence type="ECO:0000256" key="5">
    <source>
        <dbReference type="ARBA" id="ARBA00022857"/>
    </source>
</evidence>
<evidence type="ECO:0000256" key="6">
    <source>
        <dbReference type="ARBA" id="ARBA00023002"/>
    </source>
</evidence>
<gene>
    <name evidence="9" type="ORF">F0M16_16630</name>
</gene>
<dbReference type="CDD" id="cd00209">
    <property type="entry name" value="DHFR"/>
    <property type="match status" value="1"/>
</dbReference>
<dbReference type="EC" id="1.5.1.3" evidence="3"/>
<dbReference type="PANTHER" id="PTHR48069">
    <property type="entry name" value="DIHYDROFOLATE REDUCTASE"/>
    <property type="match status" value="1"/>
</dbReference>
<evidence type="ECO:0000256" key="7">
    <source>
        <dbReference type="ARBA" id="ARBA00025067"/>
    </source>
</evidence>
<dbReference type="GO" id="GO:0005829">
    <property type="term" value="C:cytosol"/>
    <property type="evidence" value="ECO:0007669"/>
    <property type="project" value="TreeGrafter"/>
</dbReference>
<organism evidence="9 10">
    <name type="scientific">Vibrio cholerae</name>
    <dbReference type="NCBI Taxonomy" id="666"/>
    <lineage>
        <taxon>Bacteria</taxon>
        <taxon>Pseudomonadati</taxon>
        <taxon>Pseudomonadota</taxon>
        <taxon>Gammaproteobacteria</taxon>
        <taxon>Vibrionales</taxon>
        <taxon>Vibrionaceae</taxon>
        <taxon>Vibrio</taxon>
    </lineage>
</organism>
<dbReference type="InterPro" id="IPR012259">
    <property type="entry name" value="DHFR"/>
</dbReference>
<name>A0A5B1BZA8_VIBCL</name>
<keyword evidence="4" id="KW-0554">One-carbon metabolism</keyword>
<dbReference type="GO" id="GO:0046654">
    <property type="term" value="P:tetrahydrofolate biosynthetic process"/>
    <property type="evidence" value="ECO:0007669"/>
    <property type="project" value="UniProtKB-UniPathway"/>
</dbReference>
<dbReference type="GO" id="GO:0046655">
    <property type="term" value="P:folic acid metabolic process"/>
    <property type="evidence" value="ECO:0007669"/>
    <property type="project" value="TreeGrafter"/>
</dbReference>
<dbReference type="AlphaFoldDB" id="A0A5B1BZA8"/>
<evidence type="ECO:0000259" key="8">
    <source>
        <dbReference type="PROSITE" id="PS51330"/>
    </source>
</evidence>
<comment type="similarity">
    <text evidence="2">Belongs to the dihydrofolate reductase family.</text>
</comment>
<sequence length="167" mass="18674">MITLIACVSKNLAIGKGNDLLFSFSEDMEFFKTNTMCKPVIMGARTAHSLPNSAPLKNRHNFVLCSEKDESFFSEKGFVTVCGIASIPDAITKVYRDNNFKELLVIGGGMIYKESISIADRLLVTVVDEVVDDADTFFPIIDAEKWVLNWLTSGKNEKLTFSEYLKK</sequence>
<keyword evidence="5" id="KW-0521">NADP</keyword>
<evidence type="ECO:0000313" key="10">
    <source>
        <dbReference type="Proteomes" id="UP000323225"/>
    </source>
</evidence>
<dbReference type="GO" id="GO:0006730">
    <property type="term" value="P:one-carbon metabolic process"/>
    <property type="evidence" value="ECO:0007669"/>
    <property type="project" value="UniProtKB-KW"/>
</dbReference>
<dbReference type="InterPro" id="IPR001796">
    <property type="entry name" value="DHFR_dom"/>
</dbReference>
<reference evidence="9 10" key="1">
    <citation type="submission" date="2019-09" db="EMBL/GenBank/DDBJ databases">
        <authorList>
            <person name="Kritzky A."/>
            <person name="Schelkanova E.Y."/>
            <person name="Alkhova Z.V."/>
            <person name="Smirnova N.I."/>
        </authorList>
    </citation>
    <scope>NUCLEOTIDE SEQUENCE [LARGE SCALE GENOMIC DNA]</scope>
    <source>
        <strain evidence="9 10">M1526</strain>
    </source>
</reference>
<keyword evidence="6" id="KW-0560">Oxidoreductase</keyword>
<feature type="domain" description="DHFR" evidence="8">
    <location>
        <begin position="1"/>
        <end position="167"/>
    </location>
</feature>
<protein>
    <recommendedName>
        <fullName evidence="3">dihydrofolate reductase</fullName>
        <ecNumber evidence="3">1.5.1.3</ecNumber>
    </recommendedName>
</protein>